<dbReference type="Proteomes" id="UP000692954">
    <property type="component" value="Unassembled WGS sequence"/>
</dbReference>
<evidence type="ECO:0000313" key="1">
    <source>
        <dbReference type="EMBL" id="CAD8089291.1"/>
    </source>
</evidence>
<accession>A0A8S1NGP8</accession>
<gene>
    <name evidence="1" type="ORF">PSON_ATCC_30995.1.T0540041</name>
</gene>
<dbReference type="AlphaFoldDB" id="A0A8S1NGP8"/>
<name>A0A8S1NGP8_9CILI</name>
<reference evidence="1" key="1">
    <citation type="submission" date="2021-01" db="EMBL/GenBank/DDBJ databases">
        <authorList>
            <consortium name="Genoscope - CEA"/>
            <person name="William W."/>
        </authorList>
    </citation>
    <scope>NUCLEOTIDE SEQUENCE</scope>
</reference>
<sequence length="175" mass="20669">MLLSKPKAVSFKLYKQGILVLVEGNNEEYTIIDYSYDNENLHEINIQVISHKIKQIIIHDYFALLIGEKMKSVITIGIDSVYLNQQNYKFQNNLLVPQILNVLVFSDIAKNEIKDYVYVYTRSKLLKLNLQARQFEIICSCQSKEQAKESPYYYELEYYNSKCDGCQKKRRNMNR</sequence>
<dbReference type="OrthoDB" id="297724at2759"/>
<protein>
    <submittedName>
        <fullName evidence="1">Uncharacterized protein</fullName>
    </submittedName>
</protein>
<comment type="caution">
    <text evidence="1">The sequence shown here is derived from an EMBL/GenBank/DDBJ whole genome shotgun (WGS) entry which is preliminary data.</text>
</comment>
<organism evidence="1 2">
    <name type="scientific">Paramecium sonneborni</name>
    <dbReference type="NCBI Taxonomy" id="65129"/>
    <lineage>
        <taxon>Eukaryota</taxon>
        <taxon>Sar</taxon>
        <taxon>Alveolata</taxon>
        <taxon>Ciliophora</taxon>
        <taxon>Intramacronucleata</taxon>
        <taxon>Oligohymenophorea</taxon>
        <taxon>Peniculida</taxon>
        <taxon>Parameciidae</taxon>
        <taxon>Paramecium</taxon>
    </lineage>
</organism>
<proteinExistence type="predicted"/>
<keyword evidence="2" id="KW-1185">Reference proteome</keyword>
<evidence type="ECO:0000313" key="2">
    <source>
        <dbReference type="Proteomes" id="UP000692954"/>
    </source>
</evidence>
<dbReference type="EMBL" id="CAJJDN010000054">
    <property type="protein sequence ID" value="CAD8089291.1"/>
    <property type="molecule type" value="Genomic_DNA"/>
</dbReference>